<dbReference type="EMBL" id="BAABIS010000001">
    <property type="protein sequence ID" value="GAA4861603.1"/>
    <property type="molecule type" value="Genomic_DNA"/>
</dbReference>
<evidence type="ECO:0000313" key="3">
    <source>
        <dbReference type="Proteomes" id="UP001501752"/>
    </source>
</evidence>
<evidence type="ECO:0000259" key="1">
    <source>
        <dbReference type="Pfam" id="PF13460"/>
    </source>
</evidence>
<accession>A0ABP9DX49</accession>
<dbReference type="PANTHER" id="PTHR43355:SF2">
    <property type="entry name" value="FLAVIN REDUCTASE (NADPH)"/>
    <property type="match status" value="1"/>
</dbReference>
<protein>
    <submittedName>
        <fullName evidence="2">NAD(P)-dependent oxidoreductase</fullName>
    </submittedName>
</protein>
<dbReference type="InterPro" id="IPR016040">
    <property type="entry name" value="NAD(P)-bd_dom"/>
</dbReference>
<dbReference type="PANTHER" id="PTHR43355">
    <property type="entry name" value="FLAVIN REDUCTASE (NADPH)"/>
    <property type="match status" value="1"/>
</dbReference>
<dbReference type="InterPro" id="IPR036291">
    <property type="entry name" value="NAD(P)-bd_dom_sf"/>
</dbReference>
<sequence length="209" mass="21358">MGGITVFGAGGRAGRAAVAEALRRGHEVTAVVRRPQAHPDLAADGVRPVAGDVTDPAAVARYARGRDAVVAAVYDPAADPAAFFAAAARALGEGMASAGAERLLFVGLASVLPDAAGTPLMDTPGYPQEYRGFYLAHAAARDALAATGLDWLVLSPSGDFDHGGAPTGGYRPAPADAAARIAYGDFALALLDEAERPRHHRTHLGVTRA</sequence>
<gene>
    <name evidence="2" type="ORF">GCM10023235_44670</name>
</gene>
<evidence type="ECO:0000313" key="2">
    <source>
        <dbReference type="EMBL" id="GAA4861603.1"/>
    </source>
</evidence>
<dbReference type="Pfam" id="PF13460">
    <property type="entry name" value="NAD_binding_10"/>
    <property type="match status" value="1"/>
</dbReference>
<organism evidence="2 3">
    <name type="scientific">Kitasatospora terrestris</name>
    <dbReference type="NCBI Taxonomy" id="258051"/>
    <lineage>
        <taxon>Bacteria</taxon>
        <taxon>Bacillati</taxon>
        <taxon>Actinomycetota</taxon>
        <taxon>Actinomycetes</taxon>
        <taxon>Kitasatosporales</taxon>
        <taxon>Streptomycetaceae</taxon>
        <taxon>Kitasatospora</taxon>
    </lineage>
</organism>
<proteinExistence type="predicted"/>
<name>A0ABP9DX49_9ACTN</name>
<keyword evidence="3" id="KW-1185">Reference proteome</keyword>
<dbReference type="Proteomes" id="UP001501752">
    <property type="component" value="Unassembled WGS sequence"/>
</dbReference>
<dbReference type="InterPro" id="IPR051606">
    <property type="entry name" value="Polyketide_Oxido-like"/>
</dbReference>
<feature type="domain" description="NAD(P)-binding" evidence="1">
    <location>
        <begin position="8"/>
        <end position="176"/>
    </location>
</feature>
<reference evidence="3" key="1">
    <citation type="journal article" date="2019" name="Int. J. Syst. Evol. Microbiol.">
        <title>The Global Catalogue of Microorganisms (GCM) 10K type strain sequencing project: providing services to taxonomists for standard genome sequencing and annotation.</title>
        <authorList>
            <consortium name="The Broad Institute Genomics Platform"/>
            <consortium name="The Broad Institute Genome Sequencing Center for Infectious Disease"/>
            <person name="Wu L."/>
            <person name="Ma J."/>
        </authorList>
    </citation>
    <scope>NUCLEOTIDE SEQUENCE [LARGE SCALE GENOMIC DNA]</scope>
    <source>
        <strain evidence="3">JCM 13006</strain>
    </source>
</reference>
<dbReference type="SUPFAM" id="SSF51735">
    <property type="entry name" value="NAD(P)-binding Rossmann-fold domains"/>
    <property type="match status" value="1"/>
</dbReference>
<dbReference type="Gene3D" id="3.40.50.720">
    <property type="entry name" value="NAD(P)-binding Rossmann-like Domain"/>
    <property type="match status" value="1"/>
</dbReference>
<comment type="caution">
    <text evidence="2">The sequence shown here is derived from an EMBL/GenBank/DDBJ whole genome shotgun (WGS) entry which is preliminary data.</text>
</comment>
<dbReference type="RefSeq" id="WP_345698633.1">
    <property type="nucleotide sequence ID" value="NZ_BAABIS010000001.1"/>
</dbReference>